<comment type="cofactor">
    <cofactor evidence="1">
        <name>Mn(2+)</name>
        <dbReference type="ChEBI" id="CHEBI:29035"/>
    </cofactor>
</comment>
<dbReference type="PROSITE" id="PS51462">
    <property type="entry name" value="NUDIX"/>
    <property type="match status" value="1"/>
</dbReference>
<keyword evidence="9" id="KW-1185">Reference proteome</keyword>
<reference evidence="8 9" key="1">
    <citation type="journal article" date="2018" name="Nat. Ecol. Evol.">
        <title>Genomic signatures of mitonuclear coevolution across populations of Tigriopus californicus.</title>
        <authorList>
            <person name="Barreto F.S."/>
            <person name="Watson E.T."/>
            <person name="Lima T.G."/>
            <person name="Willett C.S."/>
            <person name="Edmands S."/>
            <person name="Li W."/>
            <person name="Burton R.S."/>
        </authorList>
    </citation>
    <scope>NUCLEOTIDE SEQUENCE [LARGE SCALE GENOMIC DNA]</scope>
    <source>
        <strain evidence="8 9">San Diego</strain>
    </source>
</reference>
<dbReference type="STRING" id="6832.A0A553NQP0"/>
<feature type="domain" description="Nudix hydrolase" evidence="7">
    <location>
        <begin position="54"/>
        <end position="193"/>
    </location>
</feature>
<dbReference type="Gene3D" id="3.90.79.10">
    <property type="entry name" value="Nucleoside Triphosphate Pyrophosphohydrolase"/>
    <property type="match status" value="1"/>
</dbReference>
<accession>A0A553NQP0</accession>
<dbReference type="GO" id="GO:0010945">
    <property type="term" value="F:coenzyme A diphosphatase activity"/>
    <property type="evidence" value="ECO:0007669"/>
    <property type="project" value="InterPro"/>
</dbReference>
<evidence type="ECO:0000256" key="6">
    <source>
        <dbReference type="ARBA" id="ARBA00023211"/>
    </source>
</evidence>
<dbReference type="Pfam" id="PF00293">
    <property type="entry name" value="NUDIX"/>
    <property type="match status" value="1"/>
</dbReference>
<keyword evidence="5" id="KW-0460">Magnesium</keyword>
<protein>
    <recommendedName>
        <fullName evidence="7">Nudix hydrolase domain-containing protein</fullName>
    </recommendedName>
</protein>
<dbReference type="GO" id="GO:0046872">
    <property type="term" value="F:metal ion binding"/>
    <property type="evidence" value="ECO:0007669"/>
    <property type="project" value="UniProtKB-KW"/>
</dbReference>
<evidence type="ECO:0000256" key="4">
    <source>
        <dbReference type="ARBA" id="ARBA00022801"/>
    </source>
</evidence>
<dbReference type="PANTHER" id="PTHR12992:SF11">
    <property type="entry name" value="MITOCHONDRIAL COENZYME A DIPHOSPHATASE NUDT8"/>
    <property type="match status" value="1"/>
</dbReference>
<proteinExistence type="predicted"/>
<organism evidence="8 9">
    <name type="scientific">Tigriopus californicus</name>
    <name type="common">Marine copepod</name>
    <dbReference type="NCBI Taxonomy" id="6832"/>
    <lineage>
        <taxon>Eukaryota</taxon>
        <taxon>Metazoa</taxon>
        <taxon>Ecdysozoa</taxon>
        <taxon>Arthropoda</taxon>
        <taxon>Crustacea</taxon>
        <taxon>Multicrustacea</taxon>
        <taxon>Hexanauplia</taxon>
        <taxon>Copepoda</taxon>
        <taxon>Harpacticoida</taxon>
        <taxon>Harpacticidae</taxon>
        <taxon>Tigriopus</taxon>
    </lineage>
</organism>
<comment type="cofactor">
    <cofactor evidence="2">
        <name>Mg(2+)</name>
        <dbReference type="ChEBI" id="CHEBI:18420"/>
    </cofactor>
</comment>
<evidence type="ECO:0000256" key="2">
    <source>
        <dbReference type="ARBA" id="ARBA00001946"/>
    </source>
</evidence>
<gene>
    <name evidence="8" type="ORF">TCAL_10468</name>
</gene>
<keyword evidence="4" id="KW-0378">Hydrolase</keyword>
<dbReference type="OMA" id="HYRIWGI"/>
<keyword evidence="6" id="KW-0464">Manganese</keyword>
<evidence type="ECO:0000313" key="8">
    <source>
        <dbReference type="EMBL" id="TRY67745.1"/>
    </source>
</evidence>
<dbReference type="Proteomes" id="UP000318571">
    <property type="component" value="Chromosome 4"/>
</dbReference>
<comment type="caution">
    <text evidence="8">The sequence shown here is derived from an EMBL/GenBank/DDBJ whole genome shotgun (WGS) entry which is preliminary data.</text>
</comment>
<dbReference type="InterPro" id="IPR015797">
    <property type="entry name" value="NUDIX_hydrolase-like_dom_sf"/>
</dbReference>
<dbReference type="EMBL" id="VCGU01000011">
    <property type="protein sequence ID" value="TRY67745.1"/>
    <property type="molecule type" value="Genomic_DNA"/>
</dbReference>
<dbReference type="AlphaFoldDB" id="A0A553NQP0"/>
<evidence type="ECO:0000259" key="7">
    <source>
        <dbReference type="PROSITE" id="PS51462"/>
    </source>
</evidence>
<evidence type="ECO:0000256" key="3">
    <source>
        <dbReference type="ARBA" id="ARBA00022723"/>
    </source>
</evidence>
<dbReference type="SUPFAM" id="SSF55811">
    <property type="entry name" value="Nudix"/>
    <property type="match status" value="1"/>
</dbReference>
<sequence>MKWWSTTRKWTKCLGQEFGTYSKAQLLSPEHKQATIEKMRKLRPFRLALTGKETKQASVLVPLCVDEHEKVCLLFNKRTGKMNSHSNEVSFPGGKAENGETIIETALRETEEELSIKSKDIEIWGTLPALGNKTGDMAVTPVIGRLLKEPFLPAKVDFCKGEVHEVFLMSMDDLQDPKVTRFTQFRVGNAFRSYSLPVYDAHPHRIWGLTAIIAHQFLSSFLPQHQHAMRYQRPLNLESPKSD</sequence>
<evidence type="ECO:0000256" key="1">
    <source>
        <dbReference type="ARBA" id="ARBA00001936"/>
    </source>
</evidence>
<dbReference type="InterPro" id="IPR045121">
    <property type="entry name" value="CoAse"/>
</dbReference>
<keyword evidence="3" id="KW-0479">Metal-binding</keyword>
<name>A0A553NQP0_TIGCA</name>
<dbReference type="CDD" id="cd03426">
    <property type="entry name" value="NUDIX_CoAse_Nudt7"/>
    <property type="match status" value="1"/>
</dbReference>
<dbReference type="InterPro" id="IPR000086">
    <property type="entry name" value="NUDIX_hydrolase_dom"/>
</dbReference>
<dbReference type="PANTHER" id="PTHR12992">
    <property type="entry name" value="NUDIX HYDROLASE"/>
    <property type="match status" value="1"/>
</dbReference>
<evidence type="ECO:0000256" key="5">
    <source>
        <dbReference type="ARBA" id="ARBA00022842"/>
    </source>
</evidence>
<evidence type="ECO:0000313" key="9">
    <source>
        <dbReference type="Proteomes" id="UP000318571"/>
    </source>
</evidence>